<dbReference type="Pfam" id="PF04380">
    <property type="entry name" value="BMFP"/>
    <property type="match status" value="1"/>
</dbReference>
<comment type="subcellular location">
    <subcellularLocation>
        <location evidence="1">Cytoplasm</location>
    </subcellularLocation>
</comment>
<reference evidence="3 4" key="1">
    <citation type="submission" date="2018-02" db="EMBL/GenBank/DDBJ databases">
        <title>novel marine gammaproteobacteria from coastal saline agro ecosystem.</title>
        <authorList>
            <person name="Krishnan R."/>
            <person name="Ramesh Kumar N."/>
        </authorList>
    </citation>
    <scope>NUCLEOTIDE SEQUENCE [LARGE SCALE GENOMIC DNA]</scope>
    <source>
        <strain evidence="3 4">228</strain>
    </source>
</reference>
<evidence type="ECO:0000313" key="4">
    <source>
        <dbReference type="Proteomes" id="UP000238196"/>
    </source>
</evidence>
<proteinExistence type="inferred from homology"/>
<dbReference type="GO" id="GO:0005829">
    <property type="term" value="C:cytosol"/>
    <property type="evidence" value="ECO:0007669"/>
    <property type="project" value="TreeGrafter"/>
</dbReference>
<dbReference type="UniPathway" id="UPA00232"/>
<dbReference type="PANTHER" id="PTHR38040:SF1">
    <property type="entry name" value="UBIQUINONE BIOSYNTHESIS ACCESSORY FACTOR UBIK"/>
    <property type="match status" value="1"/>
</dbReference>
<sequence length="101" mass="11324">MINSKLFENLQQQLSQGLSSLPLPHEEIQKMVRQTLQSTFAKLDLVTREEFDVQVEVLQRTRARLEALEVRLAALEQGNSGSAGEDNEGEGFVKVNPQADE</sequence>
<comment type="similarity">
    <text evidence="1">Belongs to the UbiK family.</text>
</comment>
<keyword evidence="1" id="KW-0831">Ubiquinone biosynthesis</keyword>
<name>A0A2S5KSY1_9PROT</name>
<feature type="region of interest" description="Disordered" evidence="2">
    <location>
        <begin position="76"/>
        <end position="101"/>
    </location>
</feature>
<dbReference type="GO" id="GO:0006744">
    <property type="term" value="P:ubiquinone biosynthetic process"/>
    <property type="evidence" value="ECO:0007669"/>
    <property type="project" value="UniProtKB-UniRule"/>
</dbReference>
<dbReference type="Proteomes" id="UP000238196">
    <property type="component" value="Unassembled WGS sequence"/>
</dbReference>
<dbReference type="EMBL" id="PRLP01000026">
    <property type="protein sequence ID" value="PPC77765.1"/>
    <property type="molecule type" value="Genomic_DNA"/>
</dbReference>
<dbReference type="HAMAP" id="MF_02216">
    <property type="entry name" value="UbiK"/>
    <property type="match status" value="1"/>
</dbReference>
<dbReference type="OrthoDB" id="5298643at2"/>
<organism evidence="3 4">
    <name type="scientific">Proteobacteria bacterium 228</name>
    <dbReference type="NCBI Taxonomy" id="2083153"/>
    <lineage>
        <taxon>Bacteria</taxon>
        <taxon>Pseudomonadati</taxon>
        <taxon>Pseudomonadota</taxon>
    </lineage>
</organism>
<dbReference type="InterPro" id="IPR007475">
    <property type="entry name" value="UbiK"/>
</dbReference>
<protein>
    <recommendedName>
        <fullName evidence="1">Ubiquinone biosynthesis accessory factor UbiK</fullName>
    </recommendedName>
</protein>
<comment type="caution">
    <text evidence="3">The sequence shown here is derived from an EMBL/GenBank/DDBJ whole genome shotgun (WGS) entry which is preliminary data.</text>
</comment>
<evidence type="ECO:0000256" key="1">
    <source>
        <dbReference type="HAMAP-Rule" id="MF_02216"/>
    </source>
</evidence>
<evidence type="ECO:0000256" key="2">
    <source>
        <dbReference type="SAM" id="MobiDB-lite"/>
    </source>
</evidence>
<dbReference type="AlphaFoldDB" id="A0A2S5KSY1"/>
<keyword evidence="1" id="KW-0963">Cytoplasm</keyword>
<gene>
    <name evidence="1" type="primary">ubiK</name>
    <name evidence="3" type="ORF">C4K68_08865</name>
</gene>
<dbReference type="PANTHER" id="PTHR38040">
    <property type="entry name" value="UBIQUINONE BIOSYNTHESIS ACCESSORY FACTOR UBIK"/>
    <property type="match status" value="1"/>
</dbReference>
<comment type="pathway">
    <text evidence="1">Cofactor biosynthesis; ubiquinone biosynthesis.</text>
</comment>
<accession>A0A2S5KSY1</accession>
<comment type="function">
    <text evidence="1">Required for efficient ubiquinone (coenzyme Q) biosynthesis. UbiK is probably an accessory factor of Ubi enzymes and facilitates ubiquinone biosynthesis by acting as an assembly factor, a targeting factor, or both.</text>
</comment>
<evidence type="ECO:0000313" key="3">
    <source>
        <dbReference type="EMBL" id="PPC77765.1"/>
    </source>
</evidence>